<gene>
    <name evidence="11" type="ORF">SAMN05192553_105205</name>
</gene>
<feature type="transmembrane region" description="Helical" evidence="10">
    <location>
        <begin position="6"/>
        <end position="23"/>
    </location>
</feature>
<keyword evidence="8 9" id="KW-0012">Acyltransferase</keyword>
<keyword evidence="3 9" id="KW-1003">Cell membrane</keyword>
<keyword evidence="4 9" id="KW-0808">Transferase</keyword>
<dbReference type="GO" id="GO:0042121">
    <property type="term" value="P:alginic acid biosynthetic process"/>
    <property type="evidence" value="ECO:0007669"/>
    <property type="project" value="InterPro"/>
</dbReference>
<keyword evidence="6 10" id="KW-1133">Transmembrane helix</keyword>
<organism evidence="11 12">
    <name type="scientific">Cyclobacterium xiamenense</name>
    <dbReference type="NCBI Taxonomy" id="1297121"/>
    <lineage>
        <taxon>Bacteria</taxon>
        <taxon>Pseudomonadati</taxon>
        <taxon>Bacteroidota</taxon>
        <taxon>Cytophagia</taxon>
        <taxon>Cytophagales</taxon>
        <taxon>Cyclobacteriaceae</taxon>
        <taxon>Cyclobacterium</taxon>
    </lineage>
</organism>
<sequence>MLFNSFVFLFVFLPVVLAGFYGLGSKIRNSYIVCWLFLCSLFFYGWWKPSYLILIGISIVLNYFISKQAGKGKKSFLVAGITFNLLILFFYKYADFVIFNINVLSHSSISYLDWALPLGISFYTFQQIAYLVDCYKGVRIETNFVSYGLFVSFFPQLIAGPIVHHKEMMTQFRNPFLTRANYQNLSRGFFIFMMGLAKKVVLADSFGLVADKGYGNIGLLGVQDAWITSLSYSFQLYFDFSGYSSMAIGLGLLFNIQLPQNFNSPYRSATIQEFWRNWHITLSRFLRDYVYIPLGGNKVSPGRTNANLMITFLLGGIWHGAGWTFIVWGLLHGAALVVHRYWKKVGVEIPAFFAILITFFFVNLTWVFFRAENFQDALGLLSAMFHFSNGGAPDFFLVSNLHNLPIWIAGVVLLFLPNDMQLGRQMKPTPGYGIATVLLFLLNMIFLNSVVQTDFLYFDF</sequence>
<dbReference type="PIRSF" id="PIRSF500217">
    <property type="entry name" value="AlgI"/>
    <property type="match status" value="1"/>
</dbReference>
<proteinExistence type="inferred from homology"/>
<dbReference type="InterPro" id="IPR051085">
    <property type="entry name" value="MB_O-acyltransferase"/>
</dbReference>
<dbReference type="STRING" id="1416801.SAMN05192553_105205"/>
<evidence type="ECO:0000256" key="10">
    <source>
        <dbReference type="SAM" id="Phobius"/>
    </source>
</evidence>
<dbReference type="InterPro" id="IPR004299">
    <property type="entry name" value="MBOAT_fam"/>
</dbReference>
<feature type="transmembrane region" description="Helical" evidence="10">
    <location>
        <begin position="351"/>
        <end position="369"/>
    </location>
</feature>
<dbReference type="GO" id="GO:0005886">
    <property type="term" value="C:plasma membrane"/>
    <property type="evidence" value="ECO:0007669"/>
    <property type="project" value="UniProtKB-SubCell"/>
</dbReference>
<reference evidence="12" key="1">
    <citation type="submission" date="2016-10" db="EMBL/GenBank/DDBJ databases">
        <authorList>
            <person name="Varghese N."/>
            <person name="Submissions S."/>
        </authorList>
    </citation>
    <scope>NUCLEOTIDE SEQUENCE [LARGE SCALE GENOMIC DNA]</scope>
    <source>
        <strain evidence="12">IBRC-M 10761</strain>
    </source>
</reference>
<dbReference type="InterPro" id="IPR024194">
    <property type="entry name" value="Ac/AlaTfrase_AlgI/DltB"/>
</dbReference>
<dbReference type="PIRSF" id="PIRSF016636">
    <property type="entry name" value="AlgI_DltB"/>
    <property type="match status" value="1"/>
</dbReference>
<comment type="subcellular location">
    <subcellularLocation>
        <location evidence="1">Cell membrane</location>
        <topology evidence="1">Multi-pass membrane protein</topology>
    </subcellularLocation>
</comment>
<dbReference type="Proteomes" id="UP000199403">
    <property type="component" value="Unassembled WGS sequence"/>
</dbReference>
<evidence type="ECO:0000256" key="1">
    <source>
        <dbReference type="ARBA" id="ARBA00004651"/>
    </source>
</evidence>
<comment type="similarity">
    <text evidence="2 9">Belongs to the membrane-bound acyltransferase family.</text>
</comment>
<evidence type="ECO:0000256" key="8">
    <source>
        <dbReference type="ARBA" id="ARBA00023315"/>
    </source>
</evidence>
<name>A0A1H7AA82_9BACT</name>
<accession>A0A1H7AA82</accession>
<dbReference type="Pfam" id="PF03062">
    <property type="entry name" value="MBOAT"/>
    <property type="match status" value="1"/>
</dbReference>
<feature type="transmembrane region" description="Helical" evidence="10">
    <location>
        <begin position="308"/>
        <end position="331"/>
    </location>
</feature>
<evidence type="ECO:0000256" key="9">
    <source>
        <dbReference type="PIRNR" id="PIRNR016636"/>
    </source>
</evidence>
<feature type="transmembrane region" description="Helical" evidence="10">
    <location>
        <begin position="76"/>
        <end position="94"/>
    </location>
</feature>
<feature type="transmembrane region" description="Helical" evidence="10">
    <location>
        <begin position="404"/>
        <end position="420"/>
    </location>
</feature>
<feature type="transmembrane region" description="Helical" evidence="10">
    <location>
        <begin position="432"/>
        <end position="451"/>
    </location>
</feature>
<dbReference type="GO" id="GO:0016746">
    <property type="term" value="F:acyltransferase activity"/>
    <property type="evidence" value="ECO:0007669"/>
    <property type="project" value="UniProtKB-KW"/>
</dbReference>
<feature type="transmembrane region" description="Helical" evidence="10">
    <location>
        <begin position="53"/>
        <end position="69"/>
    </location>
</feature>
<dbReference type="PANTHER" id="PTHR13285">
    <property type="entry name" value="ACYLTRANSFERASE"/>
    <property type="match status" value="1"/>
</dbReference>
<keyword evidence="7 9" id="KW-0472">Membrane</keyword>
<evidence type="ECO:0000313" key="12">
    <source>
        <dbReference type="Proteomes" id="UP000199403"/>
    </source>
</evidence>
<dbReference type="InterPro" id="IPR028362">
    <property type="entry name" value="AlgI"/>
</dbReference>
<keyword evidence="5 10" id="KW-0812">Transmembrane</keyword>
<evidence type="ECO:0000256" key="3">
    <source>
        <dbReference type="ARBA" id="ARBA00022475"/>
    </source>
</evidence>
<dbReference type="OrthoDB" id="9805788at2"/>
<keyword evidence="12" id="KW-1185">Reference proteome</keyword>
<feature type="transmembrane region" description="Helical" evidence="10">
    <location>
        <begin position="114"/>
        <end position="132"/>
    </location>
</feature>
<protein>
    <submittedName>
        <fullName evidence="11">D-alanyl-lipoteichoic acid acyltransferase DltB, MBOAT superfamily</fullName>
    </submittedName>
</protein>
<evidence type="ECO:0000256" key="6">
    <source>
        <dbReference type="ARBA" id="ARBA00022989"/>
    </source>
</evidence>
<evidence type="ECO:0000256" key="5">
    <source>
        <dbReference type="ARBA" id="ARBA00022692"/>
    </source>
</evidence>
<dbReference type="AlphaFoldDB" id="A0A1H7AA82"/>
<feature type="transmembrane region" description="Helical" evidence="10">
    <location>
        <begin position="144"/>
        <end position="164"/>
    </location>
</feature>
<evidence type="ECO:0000256" key="4">
    <source>
        <dbReference type="ARBA" id="ARBA00022679"/>
    </source>
</evidence>
<dbReference type="PANTHER" id="PTHR13285:SF23">
    <property type="entry name" value="TEICHOIC ACID D-ALANYLTRANSFERASE"/>
    <property type="match status" value="1"/>
</dbReference>
<evidence type="ECO:0000256" key="2">
    <source>
        <dbReference type="ARBA" id="ARBA00010323"/>
    </source>
</evidence>
<evidence type="ECO:0000256" key="7">
    <source>
        <dbReference type="ARBA" id="ARBA00023136"/>
    </source>
</evidence>
<dbReference type="RefSeq" id="WP_092176630.1">
    <property type="nucleotide sequence ID" value="NZ_FNZH01000005.1"/>
</dbReference>
<dbReference type="EMBL" id="FNZH01000005">
    <property type="protein sequence ID" value="SEJ57935.1"/>
    <property type="molecule type" value="Genomic_DNA"/>
</dbReference>
<evidence type="ECO:0000313" key="11">
    <source>
        <dbReference type="EMBL" id="SEJ57935.1"/>
    </source>
</evidence>